<sequence>DPKIIELLAKRHPDKAVTVCFYGGEPFLAKYTDVVP</sequence>
<dbReference type="AlphaFoldDB" id="X0V1T9"/>
<organism evidence="1">
    <name type="scientific">marine sediment metagenome</name>
    <dbReference type="NCBI Taxonomy" id="412755"/>
    <lineage>
        <taxon>unclassified sequences</taxon>
        <taxon>metagenomes</taxon>
        <taxon>ecological metagenomes</taxon>
    </lineage>
</organism>
<name>X0V1T9_9ZZZZ</name>
<comment type="caution">
    <text evidence="1">The sequence shown here is derived from an EMBL/GenBank/DDBJ whole genome shotgun (WGS) entry which is preliminary data.</text>
</comment>
<gene>
    <name evidence="1" type="ORF">S01H1_34789</name>
</gene>
<protein>
    <submittedName>
        <fullName evidence="1">Uncharacterized protein</fullName>
    </submittedName>
</protein>
<dbReference type="EMBL" id="BARS01021687">
    <property type="protein sequence ID" value="GAG06458.1"/>
    <property type="molecule type" value="Genomic_DNA"/>
</dbReference>
<proteinExistence type="predicted"/>
<accession>X0V1T9</accession>
<reference evidence="1" key="1">
    <citation type="journal article" date="2014" name="Front. Microbiol.">
        <title>High frequency of phylogenetically diverse reductive dehalogenase-homologous genes in deep subseafloor sedimentary metagenomes.</title>
        <authorList>
            <person name="Kawai M."/>
            <person name="Futagami T."/>
            <person name="Toyoda A."/>
            <person name="Takaki Y."/>
            <person name="Nishi S."/>
            <person name="Hori S."/>
            <person name="Arai W."/>
            <person name="Tsubouchi T."/>
            <person name="Morono Y."/>
            <person name="Uchiyama I."/>
            <person name="Ito T."/>
            <person name="Fujiyama A."/>
            <person name="Inagaki F."/>
            <person name="Takami H."/>
        </authorList>
    </citation>
    <scope>NUCLEOTIDE SEQUENCE</scope>
    <source>
        <strain evidence="1">Expedition CK06-06</strain>
    </source>
</reference>
<feature type="non-terminal residue" evidence="1">
    <location>
        <position position="1"/>
    </location>
</feature>
<evidence type="ECO:0000313" key="1">
    <source>
        <dbReference type="EMBL" id="GAG06458.1"/>
    </source>
</evidence>